<dbReference type="GO" id="GO:0000271">
    <property type="term" value="P:polysaccharide biosynthetic process"/>
    <property type="evidence" value="ECO:0007669"/>
    <property type="project" value="TreeGrafter"/>
</dbReference>
<keyword evidence="2 3" id="KW-0663">Pyridoxal phosphate</keyword>
<dbReference type="PIRSF" id="PIRSF000390">
    <property type="entry name" value="PLP_StrS"/>
    <property type="match status" value="1"/>
</dbReference>
<evidence type="ECO:0000256" key="2">
    <source>
        <dbReference type="PIRSR" id="PIRSR000390-2"/>
    </source>
</evidence>
<dbReference type="GO" id="GO:0008483">
    <property type="term" value="F:transaminase activity"/>
    <property type="evidence" value="ECO:0007669"/>
    <property type="project" value="TreeGrafter"/>
</dbReference>
<evidence type="ECO:0000313" key="4">
    <source>
        <dbReference type="EMBL" id="OGE84491.1"/>
    </source>
</evidence>
<dbReference type="Proteomes" id="UP000176339">
    <property type="component" value="Unassembled WGS sequence"/>
</dbReference>
<comment type="similarity">
    <text evidence="3">Belongs to the DegT/DnrJ/EryC1 family.</text>
</comment>
<reference evidence="4 5" key="1">
    <citation type="journal article" date="2016" name="Nat. Commun.">
        <title>Thousands of microbial genomes shed light on interconnected biogeochemical processes in an aquifer system.</title>
        <authorList>
            <person name="Anantharaman K."/>
            <person name="Brown C.T."/>
            <person name="Hug L.A."/>
            <person name="Sharon I."/>
            <person name="Castelle C.J."/>
            <person name="Probst A.J."/>
            <person name="Thomas B.C."/>
            <person name="Singh A."/>
            <person name="Wilkins M.J."/>
            <person name="Karaoz U."/>
            <person name="Brodie E.L."/>
            <person name="Williams K.H."/>
            <person name="Hubbard S.S."/>
            <person name="Banfield J.F."/>
        </authorList>
    </citation>
    <scope>NUCLEOTIDE SEQUENCE [LARGE SCALE GENOMIC DNA]</scope>
</reference>
<dbReference type="Gene3D" id="3.40.640.10">
    <property type="entry name" value="Type I PLP-dependent aspartate aminotransferase-like (Major domain)"/>
    <property type="match status" value="1"/>
</dbReference>
<dbReference type="InterPro" id="IPR015424">
    <property type="entry name" value="PyrdxlP-dep_Trfase"/>
</dbReference>
<dbReference type="InterPro" id="IPR015421">
    <property type="entry name" value="PyrdxlP-dep_Trfase_major"/>
</dbReference>
<dbReference type="InterPro" id="IPR000653">
    <property type="entry name" value="DegT/StrS_aminotransferase"/>
</dbReference>
<sequence>MKNHPINLGLSPNTESDDVALAARLLRKPASWLEGGAVGELENEVKNLTGVKHALAFRSGRSALYAIFSSLGLKTGDEVLLQSFTCVAVPNAAIWAGLKPVYVDIGNDFNMSPDDLAKKISSKSKALIIQHTFGLPADMDSLLAVARERKLIVIEDCAHSLGAEYKGRQTGTMGDFAIFSFGRDKTISSVFGGIAAARDEASAEKICAIRDKSPLPRASWVRQQLRHPVLMNGFVLPNYSRLDIGKMILEAAKRMGLMSKAVYPEERLGQKAESVLGRMPNALALLALSQLKKLDRFNEHRRKIVALYAERLTEANLPIELPKVGETCLRYSIKTDKASELIKTSRTRNILLDNWYNPAIAPSGTDYSAIHYRPESCPNAERISKLVVNLPTNINTSEEDAEKVIRLIKDVCGN</sequence>
<name>A0A1F5P3N1_9BACT</name>
<protein>
    <recommendedName>
        <fullName evidence="6">Aminotransferase DegT</fullName>
    </recommendedName>
</protein>
<feature type="active site" description="Proton acceptor" evidence="1">
    <location>
        <position position="185"/>
    </location>
</feature>
<evidence type="ECO:0008006" key="6">
    <source>
        <dbReference type="Google" id="ProtNLM"/>
    </source>
</evidence>
<dbReference type="Pfam" id="PF01041">
    <property type="entry name" value="DegT_DnrJ_EryC1"/>
    <property type="match status" value="2"/>
</dbReference>
<dbReference type="Gene3D" id="3.90.1150.10">
    <property type="entry name" value="Aspartate Aminotransferase, domain 1"/>
    <property type="match status" value="1"/>
</dbReference>
<dbReference type="PANTHER" id="PTHR30244:SF34">
    <property type="entry name" value="DTDP-4-AMINO-4,6-DIDEOXYGALACTOSE TRANSAMINASE"/>
    <property type="match status" value="1"/>
</dbReference>
<proteinExistence type="inferred from homology"/>
<gene>
    <name evidence="4" type="ORF">A2846_03550</name>
</gene>
<evidence type="ECO:0000313" key="5">
    <source>
        <dbReference type="Proteomes" id="UP000176339"/>
    </source>
</evidence>
<dbReference type="PANTHER" id="PTHR30244">
    <property type="entry name" value="TRANSAMINASE"/>
    <property type="match status" value="1"/>
</dbReference>
<evidence type="ECO:0000256" key="3">
    <source>
        <dbReference type="RuleBase" id="RU004508"/>
    </source>
</evidence>
<dbReference type="GO" id="GO:0030170">
    <property type="term" value="F:pyridoxal phosphate binding"/>
    <property type="evidence" value="ECO:0007669"/>
    <property type="project" value="TreeGrafter"/>
</dbReference>
<feature type="modified residue" description="N6-(pyridoxal phosphate)lysine" evidence="2">
    <location>
        <position position="185"/>
    </location>
</feature>
<comment type="caution">
    <text evidence="4">The sequence shown here is derived from an EMBL/GenBank/DDBJ whole genome shotgun (WGS) entry which is preliminary data.</text>
</comment>
<dbReference type="EMBL" id="MFEN01000009">
    <property type="protein sequence ID" value="OGE84491.1"/>
    <property type="molecule type" value="Genomic_DNA"/>
</dbReference>
<dbReference type="SUPFAM" id="SSF53383">
    <property type="entry name" value="PLP-dependent transferases"/>
    <property type="match status" value="1"/>
</dbReference>
<evidence type="ECO:0000256" key="1">
    <source>
        <dbReference type="PIRSR" id="PIRSR000390-1"/>
    </source>
</evidence>
<dbReference type="InterPro" id="IPR015422">
    <property type="entry name" value="PyrdxlP-dep_Trfase_small"/>
</dbReference>
<dbReference type="AlphaFoldDB" id="A0A1F5P3N1"/>
<accession>A0A1F5P3N1</accession>
<organism evidence="4 5">
    <name type="scientific">Candidatus Doudnabacteria bacterium RIFCSPHIGHO2_01_FULL_49_9</name>
    <dbReference type="NCBI Taxonomy" id="1817827"/>
    <lineage>
        <taxon>Bacteria</taxon>
        <taxon>Candidatus Doudnaibacteriota</taxon>
    </lineage>
</organism>